<evidence type="ECO:0000256" key="2">
    <source>
        <dbReference type="ARBA" id="ARBA00022679"/>
    </source>
</evidence>
<comment type="caution">
    <text evidence="9">The sequence shown here is derived from an EMBL/GenBank/DDBJ whole genome shotgun (WGS) entry which is preliminary data.</text>
</comment>
<comment type="subcellular location">
    <subcellularLocation>
        <location evidence="7">Mitochondrion</location>
    </subcellularLocation>
</comment>
<comment type="cofactor">
    <cofactor evidence="7">
        <name>a divalent metal cation</name>
        <dbReference type="ChEBI" id="CHEBI:60240"/>
    </cofactor>
    <text evidence="7">Binds 1 divalent metal cation per subunit.</text>
</comment>
<dbReference type="GO" id="GO:0005739">
    <property type="term" value="C:mitochondrion"/>
    <property type="evidence" value="ECO:0007669"/>
    <property type="project" value="UniProtKB-SubCell"/>
</dbReference>
<dbReference type="InterPro" id="IPR011009">
    <property type="entry name" value="Kinase-like_dom_sf"/>
</dbReference>
<evidence type="ECO:0000259" key="8">
    <source>
        <dbReference type="Pfam" id="PF00814"/>
    </source>
</evidence>
<dbReference type="GO" id="GO:0061711">
    <property type="term" value="F:tRNA N(6)-L-threonylcarbamoyladenine synthase activity"/>
    <property type="evidence" value="ECO:0007669"/>
    <property type="project" value="UniProtKB-EC"/>
</dbReference>
<dbReference type="SUPFAM" id="SSF53067">
    <property type="entry name" value="Actin-like ATPase domain"/>
    <property type="match status" value="2"/>
</dbReference>
<accession>A0A4U0WRK5</accession>
<sequence>MDWEWDPPDFWITDTHSLDNLIDRIYGACIAIVPPRYSVTEDDPHPAWAGAKHGLLHPADAQQAETHEALLRDISVAWTSDVVPEPVAGEARRSLATSEFQALNRPRRSVNLNRMITHLWDDRARFASFILEYCDKGSLSGMIDDMVKRQRRFSDSFAWHAMIGIAKGLAFLHGGIKDAAHGRPNPGWNAIFHLDLKPNIPGVKHVNKLVDVANFELKQKRTALSAWRVILASKSENFIDPHLDSLLMLTHAARRLLPDVGGQRFSFPHRLRAFSWTRLASSATREDYPRIYRVLSLETSCDDTSVAVVTARKFHRPDDLHASEPKWKLETHYHERLTANNNAYGGIHPLVALESHRANTAPLVKQALKALDEAKGAKRSEGPGALDFVAVTRGPGMRSNLSVGLDTAKGIAAALNIPLIGVHHMQAHALTPRLMTAISNADANQRRRIEAGATGETIATLEPAFPFLTLLVSGGHTMLLDSKCLTEHRVLAETQEIAIGQYLDKAARAILPPELLKAPYGRSFEEFAFQSISKDSSERGKPAHGTTEDYVEPCRPRYKYSPPRTKQELLERRDSLWGWALTPPLVERAGGESKRMEYTFAGLLTFIERLVDQRATEPGCMTSEERRALAQEVQRVAFEHLASRVLLYLTSRAAADWKGDTIVVSGGVAANNFLRHVLRSILDARGFGHIKLAFPPIELSTDNALMIAWAGIEMYDAGWRSSLDIGPIRKWSLDPTAPDGGILGVKGWIKESCGRDEEE</sequence>
<dbReference type="PANTHER" id="PTHR11735">
    <property type="entry name" value="TRNA N6-ADENOSINE THREONYLCARBAMOYLTRANSFERASE"/>
    <property type="match status" value="1"/>
</dbReference>
<dbReference type="OrthoDB" id="10259622at2759"/>
<dbReference type="Gene3D" id="3.30.420.40">
    <property type="match status" value="2"/>
</dbReference>
<comment type="catalytic activity">
    <reaction evidence="6 7">
        <text>L-threonylcarbamoyladenylate + adenosine(37) in tRNA = N(6)-L-threonylcarbamoyladenosine(37) in tRNA + AMP + H(+)</text>
        <dbReference type="Rhea" id="RHEA:37059"/>
        <dbReference type="Rhea" id="RHEA-COMP:10162"/>
        <dbReference type="Rhea" id="RHEA-COMP:10163"/>
        <dbReference type="ChEBI" id="CHEBI:15378"/>
        <dbReference type="ChEBI" id="CHEBI:73682"/>
        <dbReference type="ChEBI" id="CHEBI:74411"/>
        <dbReference type="ChEBI" id="CHEBI:74418"/>
        <dbReference type="ChEBI" id="CHEBI:456215"/>
        <dbReference type="EC" id="2.3.1.234"/>
    </reaction>
</comment>
<evidence type="ECO:0000256" key="4">
    <source>
        <dbReference type="ARBA" id="ARBA00022723"/>
    </source>
</evidence>
<organism evidence="9 10">
    <name type="scientific">Friedmanniomyces simplex</name>
    <dbReference type="NCBI Taxonomy" id="329884"/>
    <lineage>
        <taxon>Eukaryota</taxon>
        <taxon>Fungi</taxon>
        <taxon>Dikarya</taxon>
        <taxon>Ascomycota</taxon>
        <taxon>Pezizomycotina</taxon>
        <taxon>Dothideomycetes</taxon>
        <taxon>Dothideomycetidae</taxon>
        <taxon>Mycosphaerellales</taxon>
        <taxon>Teratosphaeriaceae</taxon>
        <taxon>Friedmanniomyces</taxon>
    </lineage>
</organism>
<comment type="function">
    <text evidence="7">Required for the formation of a threonylcarbamoyl group on adenosine at position 37 (t(6)A37) in mitochondrial tRNAs that read codons beginning with adenine. Probably involved in the transfer of the threonylcarbamoyl moiety of threonylcarbamoyl-AMP (TC-AMP) to the N6 group of A37. Involved in mitochondrial genome maintenance.</text>
</comment>
<dbReference type="Proteomes" id="UP000309340">
    <property type="component" value="Unassembled WGS sequence"/>
</dbReference>
<dbReference type="STRING" id="329884.A0A4U0WRK5"/>
<evidence type="ECO:0000256" key="3">
    <source>
        <dbReference type="ARBA" id="ARBA00022694"/>
    </source>
</evidence>
<keyword evidence="2 7" id="KW-0808">Transferase</keyword>
<dbReference type="HAMAP" id="MF_01445">
    <property type="entry name" value="TsaD"/>
    <property type="match status" value="1"/>
</dbReference>
<evidence type="ECO:0000256" key="7">
    <source>
        <dbReference type="HAMAP-Rule" id="MF_03179"/>
    </source>
</evidence>
<keyword evidence="10" id="KW-1185">Reference proteome</keyword>
<dbReference type="InterPro" id="IPR017861">
    <property type="entry name" value="KAE1/TsaD"/>
</dbReference>
<dbReference type="InterPro" id="IPR022450">
    <property type="entry name" value="TsaD"/>
</dbReference>
<dbReference type="GO" id="GO:0072670">
    <property type="term" value="P:mitochondrial tRNA threonylcarbamoyladenosine modification"/>
    <property type="evidence" value="ECO:0007669"/>
    <property type="project" value="TreeGrafter"/>
</dbReference>
<proteinExistence type="inferred from homology"/>
<comment type="subunit">
    <text evidence="7">Homodimer.</text>
</comment>
<dbReference type="InterPro" id="IPR000905">
    <property type="entry name" value="Gcp-like_dom"/>
</dbReference>
<feature type="domain" description="Gcp-like" evidence="8">
    <location>
        <begin position="462"/>
        <end position="512"/>
    </location>
</feature>
<dbReference type="GO" id="GO:0046872">
    <property type="term" value="F:metal ion binding"/>
    <property type="evidence" value="ECO:0007669"/>
    <property type="project" value="UniProtKB-KW"/>
</dbReference>
<feature type="domain" description="Gcp-like" evidence="8">
    <location>
        <begin position="341"/>
        <end position="435"/>
    </location>
</feature>
<dbReference type="InterPro" id="IPR043129">
    <property type="entry name" value="ATPase_NBD"/>
</dbReference>
<dbReference type="PROSITE" id="PS01016">
    <property type="entry name" value="GLYCOPROTEASE"/>
    <property type="match status" value="1"/>
</dbReference>
<dbReference type="Gene3D" id="1.10.510.10">
    <property type="entry name" value="Transferase(Phosphotransferase) domain 1"/>
    <property type="match status" value="1"/>
</dbReference>
<evidence type="ECO:0000256" key="5">
    <source>
        <dbReference type="ARBA" id="ARBA00023315"/>
    </source>
</evidence>
<keyword evidence="3 7" id="KW-0819">tRNA processing</keyword>
<keyword evidence="4 7" id="KW-0479">Metal-binding</keyword>
<dbReference type="EC" id="2.3.1.234" evidence="1"/>
<dbReference type="EMBL" id="NAJQ01000760">
    <property type="protein sequence ID" value="TKA65186.1"/>
    <property type="molecule type" value="Genomic_DNA"/>
</dbReference>
<feature type="domain" description="Gcp-like" evidence="8">
    <location>
        <begin position="592"/>
        <end position="709"/>
    </location>
</feature>
<gene>
    <name evidence="9" type="ORF">B0A55_10751</name>
</gene>
<reference evidence="9 10" key="1">
    <citation type="submission" date="2017-03" db="EMBL/GenBank/DDBJ databases">
        <title>Genomes of endolithic fungi from Antarctica.</title>
        <authorList>
            <person name="Coleine C."/>
            <person name="Masonjones S."/>
            <person name="Stajich J.E."/>
        </authorList>
    </citation>
    <scope>NUCLEOTIDE SEQUENCE [LARGE SCALE GENOMIC DNA]</scope>
    <source>
        <strain evidence="9 10">CCFEE 5184</strain>
    </source>
</reference>
<evidence type="ECO:0000313" key="9">
    <source>
        <dbReference type="EMBL" id="TKA65186.1"/>
    </source>
</evidence>
<dbReference type="PANTHER" id="PTHR11735:SF6">
    <property type="entry name" value="TRNA N6-ADENOSINE THREONYLCARBAMOYLTRANSFERASE, MITOCHONDRIAL"/>
    <property type="match status" value="1"/>
</dbReference>
<dbReference type="PRINTS" id="PR00789">
    <property type="entry name" value="OSIALOPTASE"/>
</dbReference>
<dbReference type="AlphaFoldDB" id="A0A4U0WRK5"/>
<evidence type="ECO:0000256" key="1">
    <source>
        <dbReference type="ARBA" id="ARBA00012156"/>
    </source>
</evidence>
<dbReference type="InterPro" id="IPR017860">
    <property type="entry name" value="Peptidase_M22_CS"/>
</dbReference>
<protein>
    <recommendedName>
        <fullName evidence="1">N(6)-L-threonylcarbamoyladenine synthase</fullName>
        <ecNumber evidence="1">2.3.1.234</ecNumber>
    </recommendedName>
</protein>
<name>A0A4U0WRK5_9PEZI</name>
<dbReference type="Pfam" id="PF00814">
    <property type="entry name" value="TsaD"/>
    <property type="match status" value="3"/>
</dbReference>
<evidence type="ECO:0000256" key="6">
    <source>
        <dbReference type="ARBA" id="ARBA00048117"/>
    </source>
</evidence>
<dbReference type="SUPFAM" id="SSF56112">
    <property type="entry name" value="Protein kinase-like (PK-like)"/>
    <property type="match status" value="1"/>
</dbReference>
<evidence type="ECO:0000313" key="10">
    <source>
        <dbReference type="Proteomes" id="UP000309340"/>
    </source>
</evidence>
<keyword evidence="5 7" id="KW-0012">Acyltransferase</keyword>
<comment type="similarity">
    <text evidence="7">Belongs to the KAE1 / TsaD family.</text>
</comment>
<keyword evidence="7" id="KW-0496">Mitochondrion</keyword>